<sequence>MTLMNWRRFGMTIEVGLLLFPQVQQLDLTGPHDVFASLPGVTVRLVWKTREPVASSSGLMLAPNATFDDCPPLDVICVPGGIGVADLMEDADTLAFLRRHAAHARYVSSVCTGALVLGAAGLLRGRRATTHWAFHSLLAPFGATPVRERVVRDGNLVTGGGVTAGIDFALTLAAELVGEDDAQAVQLQLEYAPAPPFAAGDPDTAPARIVERMRERSKPVLARREQVVARAVAALERRRADG</sequence>
<dbReference type="HOGENOM" id="CLU_000445_44_1_4"/>
<keyword evidence="2" id="KW-0121">Carboxypeptidase</keyword>
<dbReference type="InterPro" id="IPR052158">
    <property type="entry name" value="INH-QAR"/>
</dbReference>
<gene>
    <name evidence="2" type="ORF">BURPS1710A_A1806</name>
</gene>
<evidence type="ECO:0000259" key="1">
    <source>
        <dbReference type="Pfam" id="PF01965"/>
    </source>
</evidence>
<dbReference type="PANTHER" id="PTHR43130">
    <property type="entry name" value="ARAC-FAMILY TRANSCRIPTIONAL REGULATOR"/>
    <property type="match status" value="1"/>
</dbReference>
<feature type="domain" description="DJ-1/PfpI" evidence="1">
    <location>
        <begin position="15"/>
        <end position="174"/>
    </location>
</feature>
<dbReference type="EMBL" id="CM000833">
    <property type="protein sequence ID" value="EET05271.1"/>
    <property type="molecule type" value="Genomic_DNA"/>
</dbReference>
<keyword evidence="2" id="KW-0378">Hydrolase</keyword>
<proteinExistence type="predicted"/>
<dbReference type="Proteomes" id="UP000001812">
    <property type="component" value="Chromosome II"/>
</dbReference>
<accession>A0A0E1VYZ0</accession>
<reference evidence="2" key="1">
    <citation type="submission" date="2009-05" db="EMBL/GenBank/DDBJ databases">
        <authorList>
            <person name="Harkins D.M."/>
            <person name="DeShazer D."/>
            <person name="Woods D.E."/>
            <person name="Brinkac L.M."/>
            <person name="Brown K.A."/>
            <person name="Hung G.C."/>
            <person name="Tuanyok A."/>
            <person name="Zhang B."/>
            <person name="Nierman W.C."/>
        </authorList>
    </citation>
    <scope>NUCLEOTIDE SEQUENCE [LARGE SCALE GENOMIC DNA]</scope>
    <source>
        <strain evidence="2">1710a</strain>
    </source>
</reference>
<dbReference type="InterPro" id="IPR029062">
    <property type="entry name" value="Class_I_gatase-like"/>
</dbReference>
<evidence type="ECO:0000313" key="2">
    <source>
        <dbReference type="EMBL" id="EET05271.1"/>
    </source>
</evidence>
<dbReference type="Gene3D" id="3.40.50.880">
    <property type="match status" value="1"/>
</dbReference>
<keyword evidence="2" id="KW-0645">Protease</keyword>
<dbReference type="InterPro" id="IPR002818">
    <property type="entry name" value="DJ-1/PfpI"/>
</dbReference>
<protein>
    <submittedName>
        <fullName evidence="2">Cyclohexyl-isocyanide hydratase</fullName>
        <ecNumber evidence="2">3.4.17.13</ecNumber>
    </submittedName>
</protein>
<dbReference type="AlphaFoldDB" id="A0A0E1VYZ0"/>
<dbReference type="EC" id="3.4.17.13" evidence="2"/>
<dbReference type="GO" id="GO:0106415">
    <property type="term" value="F:muramoyltetrapeptide carboxypeptidase activity"/>
    <property type="evidence" value="ECO:0007669"/>
    <property type="project" value="UniProtKB-EC"/>
</dbReference>
<dbReference type="SUPFAM" id="SSF52317">
    <property type="entry name" value="Class I glutamine amidotransferase-like"/>
    <property type="match status" value="1"/>
</dbReference>
<dbReference type="Pfam" id="PF01965">
    <property type="entry name" value="DJ-1_PfpI"/>
    <property type="match status" value="1"/>
</dbReference>
<dbReference type="PANTHER" id="PTHR43130:SF2">
    <property type="entry name" value="DJ-1_PFPI DOMAIN-CONTAINING PROTEIN"/>
    <property type="match status" value="1"/>
</dbReference>
<organism evidence="2">
    <name type="scientific">Burkholderia pseudomallei 1710a</name>
    <dbReference type="NCBI Taxonomy" id="320371"/>
    <lineage>
        <taxon>Bacteria</taxon>
        <taxon>Pseudomonadati</taxon>
        <taxon>Pseudomonadota</taxon>
        <taxon>Betaproteobacteria</taxon>
        <taxon>Burkholderiales</taxon>
        <taxon>Burkholderiaceae</taxon>
        <taxon>Burkholderia</taxon>
        <taxon>pseudomallei group</taxon>
    </lineage>
</organism>
<name>A0A0E1VYZ0_BURPE</name>
<dbReference type="CDD" id="cd03139">
    <property type="entry name" value="GATase1_PfpI_2"/>
    <property type="match status" value="1"/>
</dbReference>
<dbReference type="GO" id="GO:0006355">
    <property type="term" value="P:regulation of DNA-templated transcription"/>
    <property type="evidence" value="ECO:0007669"/>
    <property type="project" value="TreeGrafter"/>
</dbReference>